<keyword evidence="3" id="KW-1185">Reference proteome</keyword>
<organism evidence="2 3">
    <name type="scientific">Phyllosticta capitalensis</name>
    <dbReference type="NCBI Taxonomy" id="121624"/>
    <lineage>
        <taxon>Eukaryota</taxon>
        <taxon>Fungi</taxon>
        <taxon>Dikarya</taxon>
        <taxon>Ascomycota</taxon>
        <taxon>Pezizomycotina</taxon>
        <taxon>Dothideomycetes</taxon>
        <taxon>Dothideomycetes incertae sedis</taxon>
        <taxon>Botryosphaeriales</taxon>
        <taxon>Phyllostictaceae</taxon>
        <taxon>Phyllosticta</taxon>
    </lineage>
</organism>
<comment type="caution">
    <text evidence="2">The sequence shown here is derived from an EMBL/GenBank/DDBJ whole genome shotgun (WGS) entry which is preliminary data.</text>
</comment>
<evidence type="ECO:0000313" key="3">
    <source>
        <dbReference type="Proteomes" id="UP001492380"/>
    </source>
</evidence>
<protein>
    <submittedName>
        <fullName evidence="2">Uncharacterized protein</fullName>
    </submittedName>
</protein>
<sequence length="298" mass="33940">MVGSLDPVKLLVYHLTRAGRLTRRATMKAGTWGVSISSSPKRPQRFSRLLPLKQYIPFPISTCHCHHSPVRLKMILRPALPRPHLSPLALLHPRVGGLPPPPPRPFVLQTRNNASQKPPHNSSHKPLDDDDFKSPAGKATFQKIVEANEQSKREHRKHWADHLEHDDFARRLTDRADAASDSAVAFSGRLIRRIEAWKLGRAHLRARVARARRNELRRRQRESLELRCWLAECEHGYGSTPLRRSAARVGRWVLGEMGVFGPKKLTVVRFTCRSILFGGAYMFVCVQWVGPLLERFGL</sequence>
<dbReference type="EMBL" id="JBBWRZ010000003">
    <property type="protein sequence ID" value="KAK8240662.1"/>
    <property type="molecule type" value="Genomic_DNA"/>
</dbReference>
<reference evidence="2 3" key="1">
    <citation type="submission" date="2024-04" db="EMBL/GenBank/DDBJ databases">
        <title>Phyllosticta paracitricarpa is synonymous to the EU quarantine fungus P. citricarpa based on phylogenomic analyses.</title>
        <authorList>
            <consortium name="Lawrence Berkeley National Laboratory"/>
            <person name="Van Ingen-Buijs V.A."/>
            <person name="Van Westerhoven A.C."/>
            <person name="Haridas S."/>
            <person name="Skiadas P."/>
            <person name="Martin F."/>
            <person name="Groenewald J.Z."/>
            <person name="Crous P.W."/>
            <person name="Seidl M.F."/>
        </authorList>
    </citation>
    <scope>NUCLEOTIDE SEQUENCE [LARGE SCALE GENOMIC DNA]</scope>
    <source>
        <strain evidence="2 3">CBS 123374</strain>
    </source>
</reference>
<name>A0ABR1YY06_9PEZI</name>
<accession>A0ABR1YY06</accession>
<feature type="compositionally biased region" description="Polar residues" evidence="1">
    <location>
        <begin position="109"/>
        <end position="121"/>
    </location>
</feature>
<evidence type="ECO:0000256" key="1">
    <source>
        <dbReference type="SAM" id="MobiDB-lite"/>
    </source>
</evidence>
<evidence type="ECO:0000313" key="2">
    <source>
        <dbReference type="EMBL" id="KAK8240662.1"/>
    </source>
</evidence>
<feature type="region of interest" description="Disordered" evidence="1">
    <location>
        <begin position="100"/>
        <end position="135"/>
    </location>
</feature>
<gene>
    <name evidence="2" type="ORF">HDK90DRAFT_191255</name>
</gene>
<proteinExistence type="predicted"/>
<dbReference type="Proteomes" id="UP001492380">
    <property type="component" value="Unassembled WGS sequence"/>
</dbReference>